<sequence length="114" mass="12195">MAHPVVHFEIAGADGERLIGFYRDLFGWDIQGAGPDYWLVTAAEGGIGGGIMQTRDEMPAYVTVYASTDDLDGTLERVGELGGETVVPPTEIPGAGFFAMFRDPGGNIIGLFRE</sequence>
<organism evidence="2 3">
    <name type="scientific">Nocardioides luteus</name>
    <dbReference type="NCBI Taxonomy" id="1844"/>
    <lineage>
        <taxon>Bacteria</taxon>
        <taxon>Bacillati</taxon>
        <taxon>Actinomycetota</taxon>
        <taxon>Actinomycetes</taxon>
        <taxon>Propionibacteriales</taxon>
        <taxon>Nocardioidaceae</taxon>
        <taxon>Nocardioides</taxon>
    </lineage>
</organism>
<dbReference type="PANTHER" id="PTHR33993">
    <property type="entry name" value="GLYOXALASE-RELATED"/>
    <property type="match status" value="1"/>
</dbReference>
<dbReference type="EMBL" id="JZDQ02000021">
    <property type="protein sequence ID" value="OIJ25819.1"/>
    <property type="molecule type" value="Genomic_DNA"/>
</dbReference>
<dbReference type="SUPFAM" id="SSF54593">
    <property type="entry name" value="Glyoxalase/Bleomycin resistance protein/Dihydroxybiphenyl dioxygenase"/>
    <property type="match status" value="1"/>
</dbReference>
<keyword evidence="3" id="KW-1185">Reference proteome</keyword>
<comment type="caution">
    <text evidence="2">The sequence shown here is derived from an EMBL/GenBank/DDBJ whole genome shotgun (WGS) entry which is preliminary data.</text>
</comment>
<dbReference type="Pfam" id="PF00903">
    <property type="entry name" value="Glyoxalase"/>
    <property type="match status" value="1"/>
</dbReference>
<gene>
    <name evidence="2" type="ORF">UG56_015680</name>
</gene>
<evidence type="ECO:0000259" key="1">
    <source>
        <dbReference type="PROSITE" id="PS51819"/>
    </source>
</evidence>
<reference evidence="2" key="1">
    <citation type="submission" date="2016-10" db="EMBL/GenBank/DDBJ databases">
        <title>Draft Genome Sequence of Nocardioides luteus Strain BAFB, an Alkane-Degrading Bacterium Isolated from JP-7 Polluted Soil.</title>
        <authorList>
            <person name="Brown L."/>
            <person name="Ruiz O.N."/>
            <person name="Gunasekera T."/>
        </authorList>
    </citation>
    <scope>NUCLEOTIDE SEQUENCE [LARGE SCALE GENOMIC DNA]</scope>
    <source>
        <strain evidence="2">BAFB</strain>
    </source>
</reference>
<dbReference type="OrthoDB" id="9793039at2"/>
<dbReference type="InterPro" id="IPR029068">
    <property type="entry name" value="Glyas_Bleomycin-R_OHBP_Dase"/>
</dbReference>
<dbReference type="RefSeq" id="WP_045548694.1">
    <property type="nucleotide sequence ID" value="NZ_JZDQ02000021.1"/>
</dbReference>
<name>A0A1J4N2P2_9ACTN</name>
<protein>
    <submittedName>
        <fullName evidence="2">Glyoxalase</fullName>
    </submittedName>
</protein>
<evidence type="ECO:0000313" key="2">
    <source>
        <dbReference type="EMBL" id="OIJ25819.1"/>
    </source>
</evidence>
<dbReference type="Gene3D" id="3.10.180.10">
    <property type="entry name" value="2,3-Dihydroxybiphenyl 1,2-Dioxygenase, domain 1"/>
    <property type="match status" value="1"/>
</dbReference>
<proteinExistence type="predicted"/>
<feature type="domain" description="VOC" evidence="1">
    <location>
        <begin position="4"/>
        <end position="114"/>
    </location>
</feature>
<dbReference type="Proteomes" id="UP000033772">
    <property type="component" value="Unassembled WGS sequence"/>
</dbReference>
<evidence type="ECO:0000313" key="3">
    <source>
        <dbReference type="Proteomes" id="UP000033772"/>
    </source>
</evidence>
<dbReference type="CDD" id="cd07247">
    <property type="entry name" value="SgaA_N_like"/>
    <property type="match status" value="1"/>
</dbReference>
<accession>A0A1J4N2P2</accession>
<dbReference type="STRING" id="1844.UG56_015680"/>
<dbReference type="PANTHER" id="PTHR33993:SF2">
    <property type="entry name" value="VOC DOMAIN-CONTAINING PROTEIN"/>
    <property type="match status" value="1"/>
</dbReference>
<dbReference type="AlphaFoldDB" id="A0A1J4N2P2"/>
<dbReference type="InterPro" id="IPR052164">
    <property type="entry name" value="Anthracycline_SecMetBiosynth"/>
</dbReference>
<dbReference type="InterPro" id="IPR037523">
    <property type="entry name" value="VOC_core"/>
</dbReference>
<dbReference type="PROSITE" id="PS51819">
    <property type="entry name" value="VOC"/>
    <property type="match status" value="1"/>
</dbReference>
<dbReference type="InterPro" id="IPR004360">
    <property type="entry name" value="Glyas_Fos-R_dOase_dom"/>
</dbReference>